<organism evidence="2 3">
    <name type="scientific">Coemansia guatemalensis</name>
    <dbReference type="NCBI Taxonomy" id="2761395"/>
    <lineage>
        <taxon>Eukaryota</taxon>
        <taxon>Fungi</taxon>
        <taxon>Fungi incertae sedis</taxon>
        <taxon>Zoopagomycota</taxon>
        <taxon>Kickxellomycotina</taxon>
        <taxon>Kickxellomycetes</taxon>
        <taxon>Kickxellales</taxon>
        <taxon>Kickxellaceae</taxon>
        <taxon>Coemansia</taxon>
    </lineage>
</organism>
<gene>
    <name evidence="2" type="ORF">H4R20_005283</name>
</gene>
<dbReference type="OrthoDB" id="5579147at2759"/>
<evidence type="ECO:0008006" key="4">
    <source>
        <dbReference type="Google" id="ProtNLM"/>
    </source>
</evidence>
<name>A0A9W8LQY1_9FUNG</name>
<evidence type="ECO:0000256" key="1">
    <source>
        <dbReference type="SAM" id="MobiDB-lite"/>
    </source>
</evidence>
<evidence type="ECO:0000313" key="2">
    <source>
        <dbReference type="EMBL" id="KAJ2797169.1"/>
    </source>
</evidence>
<dbReference type="Proteomes" id="UP001140094">
    <property type="component" value="Unassembled WGS sequence"/>
</dbReference>
<dbReference type="EMBL" id="JANBUO010001697">
    <property type="protein sequence ID" value="KAJ2797169.1"/>
    <property type="molecule type" value="Genomic_DNA"/>
</dbReference>
<accession>A0A9W8LQY1</accession>
<feature type="region of interest" description="Disordered" evidence="1">
    <location>
        <begin position="852"/>
        <end position="886"/>
    </location>
</feature>
<reference evidence="2" key="1">
    <citation type="submission" date="2022-07" db="EMBL/GenBank/DDBJ databases">
        <title>Phylogenomic reconstructions and comparative analyses of Kickxellomycotina fungi.</title>
        <authorList>
            <person name="Reynolds N.K."/>
            <person name="Stajich J.E."/>
            <person name="Barry K."/>
            <person name="Grigoriev I.V."/>
            <person name="Crous P."/>
            <person name="Smith M.E."/>
        </authorList>
    </citation>
    <scope>NUCLEOTIDE SEQUENCE</scope>
    <source>
        <strain evidence="2">NRRL 1565</strain>
    </source>
</reference>
<dbReference type="AlphaFoldDB" id="A0A9W8LQY1"/>
<evidence type="ECO:0000313" key="3">
    <source>
        <dbReference type="Proteomes" id="UP001140094"/>
    </source>
</evidence>
<sequence length="1007" mass="116182">MIAHRQSQIKRNRYKGKADIALLMMIRRWRAMAVASSNRREELVAMWREAFAFRQEIILRRTLNTWREQLHKKMQTEDYRYRHTQMKLAEMHDRQRVLRMAFDKLVRHRDLKRRLEFWQKEQDEALAQQSFNILREAAAEKRLDRQLGVLEEQISERRQRRTVQQCLAAWREMAAERAARARRAQEQADNEAEAQATKRVLRDLLLGWRDTAMQVAQMEDEADEHYARTLATTALEKLNTVAIRYAHSHAVFKRYSKYMTMYHAFTTLREQFEVRRQASEEAQRQASEQTQALEAADHFHRTNCLQRAWDVWRQATRARRNEHQQSRVLRDWTRRRVQRKRRVLLMAWHAMAAKQRANELRAQEFQANRREALLKKCFAGLLKRCSFVPRKPGVADAQTMTSFASEPRKCDRGTSAVADSLESTGLAVQQRVPLYDTAEAGKGPATDRGASLSVRGAELSEVDVPGRSKEPGPTLDAHSITVLRSVLAQWRTVAQQHAQQEAQADEFAEDRRRAGNRKLCLAALRRWRIRFKQKQQLGLAADKVYKRSVVRQLLLRMTVHSHNMQVKREEADQLRRRYLLTTVWLNLLTVADQRAAERAQRATHARIVEVSDDAGNPGELNALELAPIPTQDDGALPDGDLALAYEPDAAMVSIANSVEHRIVEVYFSAWRELAAELRAAENAFGNRGDRTLLENCFHKLRKAMPTSADSAPAVSVPAVSDSTDPALTDAEREAALHDRAQQLREIVERNAKRHTLHRWMVVTRGKLMENRRLAKTTTAFVRAAAERGRLALAAKEMARERLLRKVLAVWRTRTFIRRVKLQDADARAEGSLAYKCISHWVTLTRARLASRLQSDSPQNEGPQLEAPQTEQHPPSSDRQPAKRTGNSQYERALAFRWEKQMRHAFDALMQASSDDRIRVHVAQRSSTREEDLMAIADGWNNKRILRNALRCLHNSTKLHTQHQQLMIRLADAWANTNLKRKAFAALRSRISPDSSMFGSAIDNDFDA</sequence>
<proteinExistence type="predicted"/>
<protein>
    <recommendedName>
        <fullName evidence="4">Sfi1 spindle body domain-containing protein</fullName>
    </recommendedName>
</protein>
<comment type="caution">
    <text evidence="2">The sequence shown here is derived from an EMBL/GenBank/DDBJ whole genome shotgun (WGS) entry which is preliminary data.</text>
</comment>
<keyword evidence="3" id="KW-1185">Reference proteome</keyword>